<organism evidence="1">
    <name type="scientific">Anguilla anguilla</name>
    <name type="common">European freshwater eel</name>
    <name type="synonym">Muraena anguilla</name>
    <dbReference type="NCBI Taxonomy" id="7936"/>
    <lineage>
        <taxon>Eukaryota</taxon>
        <taxon>Metazoa</taxon>
        <taxon>Chordata</taxon>
        <taxon>Craniata</taxon>
        <taxon>Vertebrata</taxon>
        <taxon>Euteleostomi</taxon>
        <taxon>Actinopterygii</taxon>
        <taxon>Neopterygii</taxon>
        <taxon>Teleostei</taxon>
        <taxon>Anguilliformes</taxon>
        <taxon>Anguillidae</taxon>
        <taxon>Anguilla</taxon>
    </lineage>
</organism>
<dbReference type="AlphaFoldDB" id="A0A0E9QHC0"/>
<name>A0A0E9QHC0_ANGAN</name>
<dbReference type="EMBL" id="GBXM01092700">
    <property type="protein sequence ID" value="JAH15877.1"/>
    <property type="molecule type" value="Transcribed_RNA"/>
</dbReference>
<reference evidence="1" key="1">
    <citation type="submission" date="2014-11" db="EMBL/GenBank/DDBJ databases">
        <authorList>
            <person name="Amaro Gonzalez C."/>
        </authorList>
    </citation>
    <scope>NUCLEOTIDE SEQUENCE</scope>
</reference>
<protein>
    <submittedName>
        <fullName evidence="1">Uncharacterized protein</fullName>
    </submittedName>
</protein>
<reference evidence="1" key="2">
    <citation type="journal article" date="2015" name="Fish Shellfish Immunol.">
        <title>Early steps in the European eel (Anguilla anguilla)-Vibrio vulnificus interaction in the gills: Role of the RtxA13 toxin.</title>
        <authorList>
            <person name="Callol A."/>
            <person name="Pajuelo D."/>
            <person name="Ebbesson L."/>
            <person name="Teles M."/>
            <person name="MacKenzie S."/>
            <person name="Amaro C."/>
        </authorList>
    </citation>
    <scope>NUCLEOTIDE SEQUENCE</scope>
</reference>
<sequence length="51" mass="5545">MRCRGVVYELRYTSSACYGTTLLAHYPCSPTSAKLLLLCCMASNQNGIPVS</sequence>
<evidence type="ECO:0000313" key="1">
    <source>
        <dbReference type="EMBL" id="JAH15877.1"/>
    </source>
</evidence>
<accession>A0A0E9QHC0</accession>
<proteinExistence type="predicted"/>